<dbReference type="KEGG" id="xba:C7S18_14310"/>
<evidence type="ECO:0000313" key="2">
    <source>
        <dbReference type="Proteomes" id="UP000241074"/>
    </source>
</evidence>
<accession>A0A2P1PTX5</accession>
<reference evidence="1 2" key="1">
    <citation type="submission" date="2018-03" db="EMBL/GenBank/DDBJ databases">
        <title>Ahniella affigens gen. nov., sp. nov., a gammaproteobacterium isolated from sandy soil near a stream.</title>
        <authorList>
            <person name="Ko Y."/>
            <person name="Kim J.-H."/>
        </authorList>
    </citation>
    <scope>NUCLEOTIDE SEQUENCE [LARGE SCALE GENOMIC DNA]</scope>
    <source>
        <strain evidence="1 2">D13</strain>
    </source>
</reference>
<name>A0A2P1PTX5_9GAMM</name>
<dbReference type="RefSeq" id="WP_106892213.1">
    <property type="nucleotide sequence ID" value="NZ_CP027860.1"/>
</dbReference>
<dbReference type="OrthoDB" id="8754772at2"/>
<protein>
    <submittedName>
        <fullName evidence="1">DUF4440 domain-containing protein</fullName>
    </submittedName>
</protein>
<dbReference type="Proteomes" id="UP000241074">
    <property type="component" value="Chromosome"/>
</dbReference>
<organism evidence="1 2">
    <name type="scientific">Ahniella affigens</name>
    <dbReference type="NCBI Taxonomy" id="2021234"/>
    <lineage>
        <taxon>Bacteria</taxon>
        <taxon>Pseudomonadati</taxon>
        <taxon>Pseudomonadota</taxon>
        <taxon>Gammaproteobacteria</taxon>
        <taxon>Lysobacterales</taxon>
        <taxon>Rhodanobacteraceae</taxon>
        <taxon>Ahniella</taxon>
    </lineage>
</organism>
<proteinExistence type="predicted"/>
<keyword evidence="2" id="KW-1185">Reference proteome</keyword>
<dbReference type="AlphaFoldDB" id="A0A2P1PTX5"/>
<evidence type="ECO:0000313" key="1">
    <source>
        <dbReference type="EMBL" id="AVP98293.1"/>
    </source>
</evidence>
<reference evidence="1 2" key="2">
    <citation type="submission" date="2018-03" db="EMBL/GenBank/DDBJ databases">
        <authorList>
            <person name="Keele B.F."/>
        </authorList>
    </citation>
    <scope>NUCLEOTIDE SEQUENCE [LARGE SCALE GENOMIC DNA]</scope>
    <source>
        <strain evidence="1 2">D13</strain>
    </source>
</reference>
<dbReference type="SUPFAM" id="SSF54427">
    <property type="entry name" value="NTF2-like"/>
    <property type="match status" value="1"/>
</dbReference>
<sequence>MTDATRASQSEIDALIAAFYQLFDNRHGVARGLLSATDLMTADVSIRRRLAGGWELMDLPQFLTPRIELLRTRLNDFHEWETSAETLILGDQAVRTSRYAKTGLLDGAPYGGSGSKCFMLIRLAAGWRIAGVTWIDD</sequence>
<dbReference type="InterPro" id="IPR032710">
    <property type="entry name" value="NTF2-like_dom_sf"/>
</dbReference>
<dbReference type="EMBL" id="CP027860">
    <property type="protein sequence ID" value="AVP98293.1"/>
    <property type="molecule type" value="Genomic_DNA"/>
</dbReference>
<gene>
    <name evidence="1" type="ORF">C7S18_14310</name>
</gene>